<proteinExistence type="inferred from homology"/>
<protein>
    <recommendedName>
        <fullName evidence="1">DNA (cytosine-5-)-methyltransferase</fullName>
        <ecNumber evidence="1">2.1.1.37</ecNumber>
    </recommendedName>
</protein>
<evidence type="ECO:0000256" key="5">
    <source>
        <dbReference type="ARBA" id="ARBA00022747"/>
    </source>
</evidence>
<keyword evidence="3 6" id="KW-0808">Transferase</keyword>
<evidence type="ECO:0000313" key="9">
    <source>
        <dbReference type="Proteomes" id="UP000681290"/>
    </source>
</evidence>
<dbReference type="NCBIfam" id="TIGR00675">
    <property type="entry name" value="dcm"/>
    <property type="match status" value="1"/>
</dbReference>
<keyword evidence="2 6" id="KW-0489">Methyltransferase</keyword>
<dbReference type="PROSITE" id="PS51679">
    <property type="entry name" value="SAM_MT_C5"/>
    <property type="match status" value="1"/>
</dbReference>
<dbReference type="InterPro" id="IPR029063">
    <property type="entry name" value="SAM-dependent_MTases_sf"/>
</dbReference>
<name>A0ABQ4MY01_9BACL</name>
<dbReference type="Pfam" id="PF00145">
    <property type="entry name" value="DNA_methylase"/>
    <property type="match status" value="1"/>
</dbReference>
<dbReference type="PANTHER" id="PTHR10629">
    <property type="entry name" value="CYTOSINE-SPECIFIC METHYLTRANSFERASE"/>
    <property type="match status" value="1"/>
</dbReference>
<evidence type="ECO:0000256" key="4">
    <source>
        <dbReference type="ARBA" id="ARBA00022691"/>
    </source>
</evidence>
<evidence type="ECO:0000256" key="1">
    <source>
        <dbReference type="ARBA" id="ARBA00011975"/>
    </source>
</evidence>
<sequence length="365" mass="41042">MQQKYKYIESFCGAGGLGLGLHQAGFEIGTAFDLNEAAVLTYQKNLSENCFIADASKLTGQELMEKAEVNYGELALFAGGPPCQGFSKQKRGAHLGDDERNKLVLEYVRLVKEIQPRFFLLENVAMLGQKRGTYFIEALKNELQEYVLHPHFYNSADYGLAQTRQRFIIVGKHKSIQTDFNIPSPTVSKWKTVGEILGSLPEPPVDHRQEHPDIPNHQRSNVTEKNLERFSYVPQGGGWRDIPYDLRLECHKNADTSKGGWPDVYGRLKWDGQAPTITGGFDSFTRGRYGHPLQNRPLTPREAALLQGFPVNYKFFGNRHEVRHQIGNAVPPLLAKAIGEEIKNCLLIEEESLNSSNLQVAISTK</sequence>
<keyword evidence="9" id="KW-1185">Reference proteome</keyword>
<dbReference type="Gene3D" id="3.40.50.150">
    <property type="entry name" value="Vaccinia Virus protein VP39"/>
    <property type="match status" value="1"/>
</dbReference>
<evidence type="ECO:0000313" key="8">
    <source>
        <dbReference type="EMBL" id="GIP60797.1"/>
    </source>
</evidence>
<keyword evidence="5" id="KW-0680">Restriction system</keyword>
<evidence type="ECO:0000256" key="6">
    <source>
        <dbReference type="PROSITE-ProRule" id="PRU01016"/>
    </source>
</evidence>
<dbReference type="GO" id="GO:0032259">
    <property type="term" value="P:methylation"/>
    <property type="evidence" value="ECO:0007669"/>
    <property type="project" value="UniProtKB-KW"/>
</dbReference>
<organism evidence="8 9">
    <name type="scientific">Paenibacillus woosongensis</name>
    <dbReference type="NCBI Taxonomy" id="307580"/>
    <lineage>
        <taxon>Bacteria</taxon>
        <taxon>Bacillati</taxon>
        <taxon>Bacillota</taxon>
        <taxon>Bacilli</taxon>
        <taxon>Bacillales</taxon>
        <taxon>Paenibacillaceae</taxon>
        <taxon>Paenibacillus</taxon>
    </lineage>
</organism>
<dbReference type="GO" id="GO:0008168">
    <property type="term" value="F:methyltransferase activity"/>
    <property type="evidence" value="ECO:0007669"/>
    <property type="project" value="UniProtKB-KW"/>
</dbReference>
<dbReference type="InterPro" id="IPR050390">
    <property type="entry name" value="C5-Methyltransferase"/>
</dbReference>
<dbReference type="InterPro" id="IPR001525">
    <property type="entry name" value="C5_MeTfrase"/>
</dbReference>
<accession>A0ABQ4MY01</accession>
<feature type="active site" evidence="6">
    <location>
        <position position="83"/>
    </location>
</feature>
<keyword evidence="4 6" id="KW-0949">S-adenosyl-L-methionine</keyword>
<gene>
    <name evidence="8" type="ORF">J15TS10_46110</name>
</gene>
<dbReference type="SUPFAM" id="SSF53335">
    <property type="entry name" value="S-adenosyl-L-methionine-dependent methyltransferases"/>
    <property type="match status" value="1"/>
</dbReference>
<comment type="similarity">
    <text evidence="6 7">Belongs to the class I-like SAM-binding methyltransferase superfamily. C5-methyltransferase family.</text>
</comment>
<dbReference type="RefSeq" id="WP_213594611.1">
    <property type="nucleotide sequence ID" value="NZ_BOSM01000012.1"/>
</dbReference>
<dbReference type="PRINTS" id="PR00105">
    <property type="entry name" value="C5METTRFRASE"/>
</dbReference>
<reference evidence="8 9" key="1">
    <citation type="submission" date="2021-03" db="EMBL/GenBank/DDBJ databases">
        <title>Antimicrobial resistance genes in bacteria isolated from Japanese honey, and their potential for conferring macrolide and lincosamide resistance in the American foulbrood pathogen Paenibacillus larvae.</title>
        <authorList>
            <person name="Okamoto M."/>
            <person name="Kumagai M."/>
            <person name="Kanamori H."/>
            <person name="Takamatsu D."/>
        </authorList>
    </citation>
    <scope>NUCLEOTIDE SEQUENCE [LARGE SCALE GENOMIC DNA]</scope>
    <source>
        <strain evidence="8 9">J15TS10</strain>
    </source>
</reference>
<evidence type="ECO:0000256" key="7">
    <source>
        <dbReference type="RuleBase" id="RU000416"/>
    </source>
</evidence>
<dbReference type="EC" id="2.1.1.37" evidence="1"/>
<evidence type="ECO:0000256" key="2">
    <source>
        <dbReference type="ARBA" id="ARBA00022603"/>
    </source>
</evidence>
<dbReference type="PANTHER" id="PTHR10629:SF52">
    <property type="entry name" value="DNA (CYTOSINE-5)-METHYLTRANSFERASE 1"/>
    <property type="match status" value="1"/>
</dbReference>
<dbReference type="Proteomes" id="UP000681290">
    <property type="component" value="Unassembled WGS sequence"/>
</dbReference>
<dbReference type="Gene3D" id="3.90.120.10">
    <property type="entry name" value="DNA Methylase, subunit A, domain 2"/>
    <property type="match status" value="1"/>
</dbReference>
<dbReference type="EMBL" id="BOSM01000012">
    <property type="protein sequence ID" value="GIP60797.1"/>
    <property type="molecule type" value="Genomic_DNA"/>
</dbReference>
<comment type="caution">
    <text evidence="8">The sequence shown here is derived from an EMBL/GenBank/DDBJ whole genome shotgun (WGS) entry which is preliminary data.</text>
</comment>
<evidence type="ECO:0000256" key="3">
    <source>
        <dbReference type="ARBA" id="ARBA00022679"/>
    </source>
</evidence>